<dbReference type="InterPro" id="IPR002655">
    <property type="entry name" value="Acyl-CoA_oxidase_C"/>
</dbReference>
<evidence type="ECO:0000256" key="4">
    <source>
        <dbReference type="ARBA" id="ARBA00006288"/>
    </source>
</evidence>
<evidence type="ECO:0000256" key="12">
    <source>
        <dbReference type="PIRSR" id="PIRSR000168-1"/>
    </source>
</evidence>
<dbReference type="VEuPathDB" id="CryptoDB:Vbra_15299"/>
<name>A0A2K8DNY8_9ALVE</name>
<keyword evidence="5 11" id="KW-0285">Flavoprotein</keyword>
<dbReference type="GO" id="GO:0003997">
    <property type="term" value="F:acyl-CoA oxidase activity"/>
    <property type="evidence" value="ECO:0007669"/>
    <property type="project" value="UniProtKB-EC"/>
</dbReference>
<evidence type="ECO:0000259" key="15">
    <source>
        <dbReference type="Pfam" id="PF02770"/>
    </source>
</evidence>
<feature type="active site" description="Proton acceptor" evidence="12">
    <location>
        <position position="454"/>
    </location>
</feature>
<evidence type="ECO:0000256" key="13">
    <source>
        <dbReference type="PIRSR" id="PIRSR000168-2"/>
    </source>
</evidence>
<dbReference type="Gene3D" id="1.10.540.10">
    <property type="entry name" value="Acyl-CoA dehydrogenase/oxidase, N-terminal domain"/>
    <property type="match status" value="1"/>
</dbReference>
<sequence length="717" mass="81027">MSLSTVMEPTTLVDRHSVVPDLQRERQRASFRTSDLTVAIYGTYDLEKINRIRKLFSHNPKFRLSDLWWMPRSERYLRACERAEEFVRLCRQYKMSDEELTIMQLAVGEDFFLLLHLTMFLPCLQSLADDEQCDWWVPLARDFRIIGTYAQTELAHGSNVAGLETTADYDEGTEEWVLNTPSLSATKWWPGGLAKSCTHCICMARLKIRGKDYGPHPFFLQVRDLNTHEAIKGVTLFDIGQKLGYNGMDNGAMQLENVRIPRRHLLARYSSVDKQGNHKKIGNDKMMYGTMTYTRKQLVMGAGLHLAKACIIATRYSAVRRQFPSMEMDMDSATQADPAEAAAARMGGSESQVLDYSTQQLTIFPLMATAFAMHFTGLWTHALYNKMMAKARMENDFSLLPECHAVTSALKAATTLISADGMEACRKALGGHGFLNAAGVPLHFASFLPQATYEGDFVVLSIQTGRSLLKAVEHKMKGKSPPPPESTMRYIFDFDPVAFMGQQGEGEGGSEAGAVDWRDPQWQKQALEKRASVLIYGTAQDFMAATQKGHNSMRALDDVKIEMCRLTKAHAHVVLHRCFQDKIQELQSHTPPIDTNVIDVLKTLSDLYTLYWIDQTFGEFVLARVLKADHAMPLLQTIKQLLKEVRPNAVAIADSWNIPDNLLNSALGRYDGRVYEALYESTKYEPLNQTDVSEGYYRHIQYILHPERKGGSPQSRL</sequence>
<dbReference type="InterPro" id="IPR029320">
    <property type="entry name" value="Acyl-CoA_ox_N"/>
</dbReference>
<evidence type="ECO:0000256" key="8">
    <source>
        <dbReference type="ARBA" id="ARBA00023002"/>
    </source>
</evidence>
<comment type="similarity">
    <text evidence="4 11">Belongs to the acyl-CoA oxidase family.</text>
</comment>
<evidence type="ECO:0000256" key="6">
    <source>
        <dbReference type="ARBA" id="ARBA00022827"/>
    </source>
</evidence>
<comment type="catalytic activity">
    <reaction evidence="1">
        <text>a 2,3-saturated acyl-CoA + O2 = a (2E)-enoyl-CoA + H2O2</text>
        <dbReference type="Rhea" id="RHEA:38959"/>
        <dbReference type="ChEBI" id="CHEBI:15379"/>
        <dbReference type="ChEBI" id="CHEBI:16240"/>
        <dbReference type="ChEBI" id="CHEBI:58856"/>
        <dbReference type="ChEBI" id="CHEBI:65111"/>
        <dbReference type="EC" id="1.3.3.6"/>
    </reaction>
</comment>
<evidence type="ECO:0000256" key="2">
    <source>
        <dbReference type="ARBA" id="ARBA00001974"/>
    </source>
</evidence>
<feature type="binding site" evidence="13">
    <location>
        <position position="191"/>
    </location>
    <ligand>
        <name>FAD</name>
        <dbReference type="ChEBI" id="CHEBI:57692"/>
    </ligand>
</feature>
<reference evidence="18" key="1">
    <citation type="submission" date="2015-05" db="EMBL/GenBank/DDBJ databases">
        <authorList>
            <person name="Wang D.B."/>
            <person name="Wang M."/>
        </authorList>
    </citation>
    <scope>NUCLEOTIDE SEQUENCE</scope>
    <source>
        <strain evidence="18">CCMP 3155</strain>
    </source>
</reference>
<comment type="cofactor">
    <cofactor evidence="2">
        <name>FAD</name>
        <dbReference type="ChEBI" id="CHEBI:57692"/>
    </cofactor>
</comment>
<dbReference type="InterPro" id="IPR055060">
    <property type="entry name" value="ACOX_C_alpha1"/>
</dbReference>
<feature type="domain" description="Acyl-CoA oxidase C-alpha1" evidence="17">
    <location>
        <begin position="288"/>
        <end position="469"/>
    </location>
</feature>
<feature type="domain" description="Acyl-coenzyme A oxidase N-terminal" evidence="16">
    <location>
        <begin position="33"/>
        <end position="146"/>
    </location>
</feature>
<dbReference type="GO" id="GO:0005504">
    <property type="term" value="F:fatty acid binding"/>
    <property type="evidence" value="ECO:0007669"/>
    <property type="project" value="TreeGrafter"/>
</dbReference>
<evidence type="ECO:0000259" key="14">
    <source>
        <dbReference type="Pfam" id="PF01756"/>
    </source>
</evidence>
<feature type="binding site" evidence="13">
    <location>
        <position position="152"/>
    </location>
    <ligand>
        <name>FAD</name>
        <dbReference type="ChEBI" id="CHEBI:57692"/>
    </ligand>
</feature>
<dbReference type="EMBL" id="KR704748">
    <property type="protein sequence ID" value="AND95658.1"/>
    <property type="molecule type" value="mRNA"/>
</dbReference>
<organism evidence="18">
    <name type="scientific">Vitrella brassicaformis</name>
    <dbReference type="NCBI Taxonomy" id="1169539"/>
    <lineage>
        <taxon>Eukaryota</taxon>
        <taxon>Sar</taxon>
        <taxon>Alveolata</taxon>
        <taxon>Colpodellida</taxon>
        <taxon>Vitrellaceae</taxon>
        <taxon>Vitrella</taxon>
    </lineage>
</organism>
<dbReference type="InterPro" id="IPR046373">
    <property type="entry name" value="Acyl-CoA_Oxase/DH_mid-dom_sf"/>
</dbReference>
<dbReference type="FunFam" id="2.40.110.10:FF:000003">
    <property type="entry name" value="Acyl-coenzyme A oxidase"/>
    <property type="match status" value="1"/>
</dbReference>
<proteinExistence type="evidence at transcript level"/>
<keyword evidence="8 18" id="KW-0560">Oxidoreductase</keyword>
<evidence type="ECO:0000256" key="9">
    <source>
        <dbReference type="ARBA" id="ARBA00023098"/>
    </source>
</evidence>
<dbReference type="GO" id="GO:0055088">
    <property type="term" value="P:lipid homeostasis"/>
    <property type="evidence" value="ECO:0007669"/>
    <property type="project" value="TreeGrafter"/>
</dbReference>
<dbReference type="SUPFAM" id="SSF56645">
    <property type="entry name" value="Acyl-CoA dehydrogenase NM domain-like"/>
    <property type="match status" value="1"/>
</dbReference>
<evidence type="ECO:0000256" key="7">
    <source>
        <dbReference type="ARBA" id="ARBA00022832"/>
    </source>
</evidence>
<dbReference type="InterPro" id="IPR036250">
    <property type="entry name" value="AcylCo_DH-like_C"/>
</dbReference>
<dbReference type="InterPro" id="IPR037069">
    <property type="entry name" value="AcylCoA_DH/ox_N_sf"/>
</dbReference>
<reference evidence="18" key="2">
    <citation type="journal article" date="2018" name="Genome Biol. Evol.">
        <title>Distribution and Evolution of Peroxisomes in Alveolates (Apicomplexa, Dinoflagellates, Ciliates).</title>
        <authorList>
            <person name="Ludewig-Klingner A.-K."/>
            <person name="Michael V."/>
            <person name="Jarek M."/>
            <person name="Brinkmann H."/>
            <person name="Petersen J."/>
        </authorList>
    </citation>
    <scope>NUCLEOTIDE SEQUENCE</scope>
    <source>
        <strain evidence="18">CCMP 3155</strain>
    </source>
</reference>
<evidence type="ECO:0000259" key="17">
    <source>
        <dbReference type="Pfam" id="PF22924"/>
    </source>
</evidence>
<dbReference type="PANTHER" id="PTHR10909:SF250">
    <property type="entry name" value="PEROXISOMAL ACYL-COENZYME A OXIDASE 1"/>
    <property type="match status" value="1"/>
</dbReference>
<feature type="domain" description="Acyl-CoA oxidase C-terminal" evidence="14">
    <location>
        <begin position="520"/>
        <end position="704"/>
    </location>
</feature>
<comment type="subcellular location">
    <subcellularLocation>
        <location evidence="3">Peroxisome</location>
    </subcellularLocation>
</comment>
<dbReference type="Pfam" id="PF22924">
    <property type="entry name" value="ACOX_C_alpha1"/>
    <property type="match status" value="1"/>
</dbReference>
<evidence type="ECO:0000256" key="11">
    <source>
        <dbReference type="PIRNR" id="PIRNR000168"/>
    </source>
</evidence>
<dbReference type="GO" id="GO:0033540">
    <property type="term" value="P:fatty acid beta-oxidation using acyl-CoA oxidase"/>
    <property type="evidence" value="ECO:0007669"/>
    <property type="project" value="TreeGrafter"/>
</dbReference>
<protein>
    <recommendedName>
        <fullName evidence="11">Acyl-coenzyme A oxidase</fullName>
    </recommendedName>
</protein>
<dbReference type="EMBL" id="HBGB01020043">
    <property type="protein sequence ID" value="CAD9056507.1"/>
    <property type="molecule type" value="Transcribed_RNA"/>
</dbReference>
<dbReference type="Pfam" id="PF14749">
    <property type="entry name" value="Acyl-CoA_ox_N"/>
    <property type="match status" value="1"/>
</dbReference>
<evidence type="ECO:0000256" key="5">
    <source>
        <dbReference type="ARBA" id="ARBA00022630"/>
    </source>
</evidence>
<dbReference type="GO" id="GO:0071949">
    <property type="term" value="F:FAD binding"/>
    <property type="evidence" value="ECO:0007669"/>
    <property type="project" value="InterPro"/>
</dbReference>
<dbReference type="GO" id="GO:0005777">
    <property type="term" value="C:peroxisome"/>
    <property type="evidence" value="ECO:0007669"/>
    <property type="project" value="UniProtKB-SubCell"/>
</dbReference>
<evidence type="ECO:0000313" key="18">
    <source>
        <dbReference type="EMBL" id="AND95658.1"/>
    </source>
</evidence>
<keyword evidence="6 11" id="KW-0274">FAD</keyword>
<evidence type="ECO:0000313" key="19">
    <source>
        <dbReference type="EMBL" id="CAD9056507.1"/>
    </source>
</evidence>
<dbReference type="PIRSF" id="PIRSF000168">
    <property type="entry name" value="Acyl-CoA_oxidase"/>
    <property type="match status" value="1"/>
</dbReference>
<dbReference type="FunFam" id="1.20.140.10:FF:000015">
    <property type="entry name" value="Acyl-coenzyme A oxidase"/>
    <property type="match status" value="1"/>
</dbReference>
<dbReference type="Pfam" id="PF02770">
    <property type="entry name" value="Acyl-CoA_dh_M"/>
    <property type="match status" value="1"/>
</dbReference>
<evidence type="ECO:0000256" key="1">
    <source>
        <dbReference type="ARBA" id="ARBA00001201"/>
    </source>
</evidence>
<dbReference type="FunFam" id="1.20.140.10:FF:000013">
    <property type="entry name" value="Acyl-coenzyme A oxidase"/>
    <property type="match status" value="1"/>
</dbReference>
<keyword evidence="9" id="KW-0443">Lipid metabolism</keyword>
<keyword evidence="10" id="KW-0576">Peroxisome</keyword>
<dbReference type="Pfam" id="PF01756">
    <property type="entry name" value="ACOX"/>
    <property type="match status" value="1"/>
</dbReference>
<dbReference type="Gene3D" id="2.40.110.10">
    <property type="entry name" value="Butyryl-CoA Dehydrogenase, subunit A, domain 2"/>
    <property type="match status" value="1"/>
</dbReference>
<keyword evidence="7" id="KW-0276">Fatty acid metabolism</keyword>
<dbReference type="PANTHER" id="PTHR10909">
    <property type="entry name" value="ELECTRON TRANSPORT OXIDOREDUCTASE"/>
    <property type="match status" value="1"/>
</dbReference>
<evidence type="ECO:0000256" key="3">
    <source>
        <dbReference type="ARBA" id="ARBA00004275"/>
    </source>
</evidence>
<dbReference type="SUPFAM" id="SSF47203">
    <property type="entry name" value="Acyl-CoA dehydrogenase C-terminal domain-like"/>
    <property type="match status" value="2"/>
</dbReference>
<evidence type="ECO:0000259" key="16">
    <source>
        <dbReference type="Pfam" id="PF14749"/>
    </source>
</evidence>
<dbReference type="InterPro" id="IPR006091">
    <property type="entry name" value="Acyl-CoA_Oxase/DH_mid-dom"/>
</dbReference>
<reference evidence="19" key="3">
    <citation type="submission" date="2021-01" db="EMBL/GenBank/DDBJ databases">
        <authorList>
            <person name="Corre E."/>
            <person name="Pelletier E."/>
            <person name="Niang G."/>
            <person name="Scheremetjew M."/>
            <person name="Finn R."/>
            <person name="Kale V."/>
            <person name="Holt S."/>
            <person name="Cochrane G."/>
            <person name="Meng A."/>
            <person name="Brown T."/>
            <person name="Cohen L."/>
        </authorList>
    </citation>
    <scope>NUCLEOTIDE SEQUENCE</scope>
    <source>
        <strain evidence="19">CCMP3346</strain>
    </source>
</reference>
<dbReference type="InterPro" id="IPR012258">
    <property type="entry name" value="Acyl-CoA_oxidase"/>
</dbReference>
<dbReference type="Gene3D" id="1.20.140.10">
    <property type="entry name" value="Butyryl-CoA Dehydrogenase, subunit A, domain 3"/>
    <property type="match status" value="2"/>
</dbReference>
<accession>A0A2K8DNY8</accession>
<dbReference type="InterPro" id="IPR009100">
    <property type="entry name" value="AcylCoA_DH/oxidase_NM_dom_sf"/>
</dbReference>
<evidence type="ECO:0000256" key="10">
    <source>
        <dbReference type="ARBA" id="ARBA00023140"/>
    </source>
</evidence>
<dbReference type="AlphaFoldDB" id="A0A2K8DNY8"/>
<gene>
    <name evidence="18" type="primary">ACOX</name>
    <name evidence="19" type="ORF">VBRA1451_LOCUS11572</name>
</gene>
<feature type="domain" description="Acyl-CoA oxidase/dehydrogenase middle" evidence="15">
    <location>
        <begin position="149"/>
        <end position="258"/>
    </location>
</feature>